<dbReference type="EMBL" id="LSRX01000604">
    <property type="protein sequence ID" value="OLP92868.1"/>
    <property type="molecule type" value="Genomic_DNA"/>
</dbReference>
<feature type="region of interest" description="Disordered" evidence="1">
    <location>
        <begin position="706"/>
        <end position="735"/>
    </location>
</feature>
<comment type="caution">
    <text evidence="2">The sequence shown here is derived from an EMBL/GenBank/DDBJ whole genome shotgun (WGS) entry which is preliminary data.</text>
</comment>
<dbReference type="Proteomes" id="UP000186817">
    <property type="component" value="Unassembled WGS sequence"/>
</dbReference>
<feature type="compositionally biased region" description="Low complexity" evidence="1">
    <location>
        <begin position="208"/>
        <end position="218"/>
    </location>
</feature>
<gene>
    <name evidence="2" type="ORF">AK812_SmicGene25273</name>
</gene>
<keyword evidence="3" id="KW-1185">Reference proteome</keyword>
<organism evidence="2 3">
    <name type="scientific">Symbiodinium microadriaticum</name>
    <name type="common">Dinoflagellate</name>
    <name type="synonym">Zooxanthella microadriatica</name>
    <dbReference type="NCBI Taxonomy" id="2951"/>
    <lineage>
        <taxon>Eukaryota</taxon>
        <taxon>Sar</taxon>
        <taxon>Alveolata</taxon>
        <taxon>Dinophyceae</taxon>
        <taxon>Suessiales</taxon>
        <taxon>Symbiodiniaceae</taxon>
        <taxon>Symbiodinium</taxon>
    </lineage>
</organism>
<evidence type="ECO:0000313" key="3">
    <source>
        <dbReference type="Proteomes" id="UP000186817"/>
    </source>
</evidence>
<dbReference type="OrthoDB" id="191791at2759"/>
<feature type="region of interest" description="Disordered" evidence="1">
    <location>
        <begin position="359"/>
        <end position="390"/>
    </location>
</feature>
<evidence type="ECO:0000256" key="1">
    <source>
        <dbReference type="SAM" id="MobiDB-lite"/>
    </source>
</evidence>
<accession>A0A1Q9DCF9</accession>
<dbReference type="PANTHER" id="PTHR38564:SF1">
    <property type="match status" value="1"/>
</dbReference>
<feature type="compositionally biased region" description="Basic and acidic residues" evidence="1">
    <location>
        <begin position="377"/>
        <end position="386"/>
    </location>
</feature>
<protein>
    <submittedName>
        <fullName evidence="2">Uncharacterized protein</fullName>
    </submittedName>
</protein>
<proteinExistence type="predicted"/>
<evidence type="ECO:0000313" key="2">
    <source>
        <dbReference type="EMBL" id="OLP92868.1"/>
    </source>
</evidence>
<reference evidence="2 3" key="1">
    <citation type="submission" date="2016-02" db="EMBL/GenBank/DDBJ databases">
        <title>Genome analysis of coral dinoflagellate symbionts highlights evolutionary adaptations to a symbiotic lifestyle.</title>
        <authorList>
            <person name="Aranda M."/>
            <person name="Li Y."/>
            <person name="Liew Y.J."/>
            <person name="Baumgarten S."/>
            <person name="Simakov O."/>
            <person name="Wilson M."/>
            <person name="Piel J."/>
            <person name="Ashoor H."/>
            <person name="Bougouffa S."/>
            <person name="Bajic V.B."/>
            <person name="Ryu T."/>
            <person name="Ravasi T."/>
            <person name="Bayer T."/>
            <person name="Micklem G."/>
            <person name="Kim H."/>
            <person name="Bhak J."/>
            <person name="Lajeunesse T.C."/>
            <person name="Voolstra C.R."/>
        </authorList>
    </citation>
    <scope>NUCLEOTIDE SEQUENCE [LARGE SCALE GENOMIC DNA]</scope>
    <source>
        <strain evidence="2 3">CCMP2467</strain>
    </source>
</reference>
<feature type="region of interest" description="Disordered" evidence="1">
    <location>
        <begin position="199"/>
        <end position="235"/>
    </location>
</feature>
<dbReference type="PANTHER" id="PTHR38564">
    <property type="entry name" value="SI:CH73-250A16.5-RELATED"/>
    <property type="match status" value="1"/>
</dbReference>
<name>A0A1Q9DCF9_SYMMI</name>
<sequence>MLYGKRWNDSEHGAAPEVFLVRVLRPPERSQAAAGQGNEERRVPIQLAVKNCDMPDLGSCGNACCVAELDLSMDPAEAYSHTLSVLKGLQDVGYSYVTGGDPDHDHVLFDDPHPEDDLRHFNITTPKPFKFLFQGRHDAPKYKGPNGDILNFAIYESGSGSVLRMFSISRIHGALGDHGQNYKTLHFLSDKLTSKEPTRLHGCGLPMASSAAAPPSASDPGKQSSSSVCGASPSEVPDCDKPDLGSCGNACCMAELDLSMEPEAAHAQAVDVLKSLKDDGYRYITGGDPNPGDDLRHYNITKPKNFQFIFQGRHDSPKYSGPNADILDFTIYGSDSGSVLRMFSISRIHGALGDAGRGERLPVASGNKAPGSLEARNGNKDRDCLPQRRSTNQTGWGTKIVVLQRSNIADSVPKTATTPCYDLSTLLPRGRYPSKTTALMTLELLGPPQELLSALSLPGAVGPMASLASGALRHGPLLILLVLQFYSAGAEPAESEEPCSKALGFNESSSAKDRSSQDLAFCDEHHKRTCCERNHTVQVRNSFAAFSHERSGRLEWHAANRRDGYLLGHMKGRTAEILAVLVTFKDEAEYDPAEKTPEVIEGMWNEATHFVEMHPGSPRAAGRRVGNESPLIMLENQEVPSEFLTPPMTPVATHEASGRNVRRRCELEVEISTGSRDCPTHRSRMRVPLTMDNERGEVRLSFAFTQDTGSETDEAEPETNPGATTLPLSAPGRLGELGLSQDEVCRLRDSWTRGELSYQQLLQDHGHEATSLLIQAWGDAEGHQDNNQNKQEPVNQDTDDSVLLTMYSKVGIMGSLLVQGQGMDSTDSTRSLLREHLLRQRGEGATVREQASTLFYLMENRASQHYMEHFPDYMEDLGLAVDVDASARCLPGPTPFYLWVEEELWQQFVDFFEAMSGFETEQDHPRDADIGPERMCGLGPGGQRNKDTWRFWVKTAFQYQRASLIGTRR</sequence>
<dbReference type="AlphaFoldDB" id="A0A1Q9DCF9"/>